<evidence type="ECO:0000313" key="2">
    <source>
        <dbReference type="Proteomes" id="UP000234681"/>
    </source>
</evidence>
<evidence type="ECO:0000313" key="1">
    <source>
        <dbReference type="EMBL" id="EDM15849.1"/>
    </source>
</evidence>
<dbReference type="AlphaFoldDB" id="A6HSM3"/>
<dbReference type="Proteomes" id="UP000234681">
    <property type="component" value="Chromosome 7"/>
</dbReference>
<accession>A6HSM3</accession>
<name>A6HSM3_RAT</name>
<gene>
    <name evidence="1" type="ORF">rCG_59647</name>
</gene>
<dbReference type="EMBL" id="CH473950">
    <property type="protein sequence ID" value="EDM15849.1"/>
    <property type="molecule type" value="Genomic_DNA"/>
</dbReference>
<reference evidence="1 2" key="1">
    <citation type="submission" date="2005-09" db="EMBL/GenBank/DDBJ databases">
        <authorList>
            <person name="Mural R.J."/>
            <person name="Li P.W."/>
            <person name="Adams M.D."/>
            <person name="Amanatides P.G."/>
            <person name="Baden-Tillson H."/>
            <person name="Barnstead M."/>
            <person name="Chin S.H."/>
            <person name="Dew I."/>
            <person name="Evans C.A."/>
            <person name="Ferriera S."/>
            <person name="Flanigan M."/>
            <person name="Fosler C."/>
            <person name="Glodek A."/>
            <person name="Gu Z."/>
            <person name="Holt R.A."/>
            <person name="Jennings D."/>
            <person name="Kraft C.L."/>
            <person name="Lu F."/>
            <person name="Nguyen T."/>
            <person name="Nusskern D.R."/>
            <person name="Pfannkoch C.M."/>
            <person name="Sitter C."/>
            <person name="Sutton G.G."/>
            <person name="Venter J.C."/>
            <person name="Wang Z."/>
            <person name="Woodage T."/>
            <person name="Zheng X.H."/>
            <person name="Zhong F."/>
        </authorList>
    </citation>
    <scope>NUCLEOTIDE SEQUENCE [LARGE SCALE GENOMIC DNA]</scope>
    <source>
        <strain>BN</strain>
        <strain evidence="2">Sprague-Dawley</strain>
    </source>
</reference>
<protein>
    <submittedName>
        <fullName evidence="1">RCG59647</fullName>
    </submittedName>
</protein>
<organism evidence="1 2">
    <name type="scientific">Rattus norvegicus</name>
    <name type="common">Rat</name>
    <dbReference type="NCBI Taxonomy" id="10116"/>
    <lineage>
        <taxon>Eukaryota</taxon>
        <taxon>Metazoa</taxon>
        <taxon>Chordata</taxon>
        <taxon>Craniata</taxon>
        <taxon>Vertebrata</taxon>
        <taxon>Euteleostomi</taxon>
        <taxon>Mammalia</taxon>
        <taxon>Eutheria</taxon>
        <taxon>Euarchontoglires</taxon>
        <taxon>Glires</taxon>
        <taxon>Rodentia</taxon>
        <taxon>Myomorpha</taxon>
        <taxon>Muroidea</taxon>
        <taxon>Muridae</taxon>
        <taxon>Murinae</taxon>
        <taxon>Rattus</taxon>
    </lineage>
</organism>
<proteinExistence type="predicted"/>
<sequence>MAFVPQDVSLVGGGGARTTQGHCLSGTACPCSWRAAAEGHHCVFNSWFQASPQFPEKGQV</sequence>